<evidence type="ECO:0000256" key="1">
    <source>
        <dbReference type="SAM" id="MobiDB-lite"/>
    </source>
</evidence>
<dbReference type="GO" id="GO:0016853">
    <property type="term" value="F:isomerase activity"/>
    <property type="evidence" value="ECO:0007669"/>
    <property type="project" value="UniProtKB-KW"/>
</dbReference>
<protein>
    <submittedName>
        <fullName evidence="2">Topoisomerase IA-like protein</fullName>
    </submittedName>
</protein>
<comment type="caution">
    <text evidence="2">The sequence shown here is derived from an EMBL/GenBank/DDBJ whole genome shotgun (WGS) entry which is preliminary data.</text>
</comment>
<dbReference type="RefSeq" id="WP_184922652.1">
    <property type="nucleotide sequence ID" value="NZ_JACHMO010000001.1"/>
</dbReference>
<gene>
    <name evidence="2" type="ORF">F4560_004427</name>
</gene>
<keyword evidence="2" id="KW-0413">Isomerase</keyword>
<organism evidence="2 3">
    <name type="scientific">Saccharothrix ecbatanensis</name>
    <dbReference type="NCBI Taxonomy" id="1105145"/>
    <lineage>
        <taxon>Bacteria</taxon>
        <taxon>Bacillati</taxon>
        <taxon>Actinomycetota</taxon>
        <taxon>Actinomycetes</taxon>
        <taxon>Pseudonocardiales</taxon>
        <taxon>Pseudonocardiaceae</taxon>
        <taxon>Saccharothrix</taxon>
    </lineage>
</organism>
<accession>A0A7W9M257</accession>
<name>A0A7W9M257_9PSEU</name>
<evidence type="ECO:0000313" key="2">
    <source>
        <dbReference type="EMBL" id="MBB5804659.1"/>
    </source>
</evidence>
<dbReference type="EMBL" id="JACHMO010000001">
    <property type="protein sequence ID" value="MBB5804659.1"/>
    <property type="molecule type" value="Genomic_DNA"/>
</dbReference>
<feature type="region of interest" description="Disordered" evidence="1">
    <location>
        <begin position="57"/>
        <end position="82"/>
    </location>
</feature>
<proteinExistence type="predicted"/>
<sequence>MKLLMKRNYGVTVEAKPWLPKGEVIDTDEMGISHAEAVSLIANNRAELAPGYQADQLFDGSNKETATVKTPEKRTRRKKVNE</sequence>
<dbReference type="Proteomes" id="UP000552097">
    <property type="component" value="Unassembled WGS sequence"/>
</dbReference>
<dbReference type="AlphaFoldDB" id="A0A7W9M257"/>
<evidence type="ECO:0000313" key="3">
    <source>
        <dbReference type="Proteomes" id="UP000552097"/>
    </source>
</evidence>
<keyword evidence="3" id="KW-1185">Reference proteome</keyword>
<reference evidence="2 3" key="1">
    <citation type="submission" date="2020-08" db="EMBL/GenBank/DDBJ databases">
        <title>Sequencing the genomes of 1000 actinobacteria strains.</title>
        <authorList>
            <person name="Klenk H.-P."/>
        </authorList>
    </citation>
    <scope>NUCLEOTIDE SEQUENCE [LARGE SCALE GENOMIC DNA]</scope>
    <source>
        <strain evidence="2 3">DSM 45486</strain>
    </source>
</reference>